<evidence type="ECO:0000313" key="3">
    <source>
        <dbReference type="Proteomes" id="UP001378592"/>
    </source>
</evidence>
<dbReference type="Gene3D" id="3.30.460.10">
    <property type="entry name" value="Beta Polymerase, domain 2"/>
    <property type="match status" value="1"/>
</dbReference>
<name>A0AAN9VJL5_9ORTH</name>
<evidence type="ECO:0000313" key="2">
    <source>
        <dbReference type="EMBL" id="KAK7863797.1"/>
    </source>
</evidence>
<dbReference type="GO" id="GO:0031123">
    <property type="term" value="P:RNA 3'-end processing"/>
    <property type="evidence" value="ECO:0007669"/>
    <property type="project" value="TreeGrafter"/>
</dbReference>
<dbReference type="InterPro" id="IPR043519">
    <property type="entry name" value="NT_sf"/>
</dbReference>
<dbReference type="EMBL" id="JAZDUA010000220">
    <property type="protein sequence ID" value="KAK7863797.1"/>
    <property type="molecule type" value="Genomic_DNA"/>
</dbReference>
<protein>
    <recommendedName>
        <fullName evidence="1">Poly(A) RNA polymerase mitochondrial-like central palm domain-containing protein</fullName>
    </recommendedName>
</protein>
<accession>A0AAN9VJL5</accession>
<proteinExistence type="predicted"/>
<dbReference type="Gene3D" id="1.10.1410.10">
    <property type="match status" value="1"/>
</dbReference>
<evidence type="ECO:0000259" key="1">
    <source>
        <dbReference type="Pfam" id="PF22600"/>
    </source>
</evidence>
<keyword evidence="3" id="KW-1185">Reference proteome</keyword>
<comment type="caution">
    <text evidence="2">The sequence shown here is derived from an EMBL/GenBank/DDBJ whole genome shotgun (WGS) entry which is preliminary data.</text>
</comment>
<dbReference type="Proteomes" id="UP001378592">
    <property type="component" value="Unassembled WGS sequence"/>
</dbReference>
<reference evidence="2 3" key="1">
    <citation type="submission" date="2024-03" db="EMBL/GenBank/DDBJ databases">
        <title>The genome assembly and annotation of the cricket Gryllus longicercus Weissman &amp; Gray.</title>
        <authorList>
            <person name="Szrajer S."/>
            <person name="Gray D."/>
            <person name="Ylla G."/>
        </authorList>
    </citation>
    <scope>NUCLEOTIDE SEQUENCE [LARGE SCALE GENOMIC DNA]</scope>
    <source>
        <strain evidence="2">DAG 2021-001</strain>
        <tissue evidence="2">Whole body minus gut</tissue>
    </source>
</reference>
<dbReference type="GO" id="GO:0003676">
    <property type="term" value="F:nucleic acid binding"/>
    <property type="evidence" value="ECO:0007669"/>
    <property type="project" value="InterPro"/>
</dbReference>
<dbReference type="InterPro" id="IPR035979">
    <property type="entry name" value="RBD_domain_sf"/>
</dbReference>
<gene>
    <name evidence="2" type="ORF">R5R35_005413</name>
</gene>
<dbReference type="Pfam" id="PF22600">
    <property type="entry name" value="MTPAP-like_central"/>
    <property type="match status" value="1"/>
</dbReference>
<feature type="domain" description="Poly(A) RNA polymerase mitochondrial-like central palm" evidence="1">
    <location>
        <begin position="142"/>
        <end position="259"/>
    </location>
</feature>
<dbReference type="AlphaFoldDB" id="A0AAN9VJL5"/>
<sequence>MDQLTRRIKGGFSSLGKLRGQEQDRVPRVLVKCFRRNTKPFHLYTVFNNFGTITYLAVKKQQAVVEFSNWAAVDDILKCKLLKVQRSRVHCESLRKFIHLESNQFQANLHNELSELDTEDAFKEYVTALCKEAMDMSAEDCAAVCRQLEEITRPLHPHCKAFPFGSRLANLGFPGCDLDLFLDCGNMFNGEHGQTPIQQRMLAEAVLKRLLKSEDFARIHSVLHARVPALKFLHVPTGTHGDVAFRNGLGVQNSRLLCFLQTLDDRVRPLLLFLKRWARLQSLSLLTENYRLTSYALATLVVFFLQQLPEPVLPPIRDLMDLHAGYQRVIAGWPCSFTRDPGAVPKTRNTMSVMDLALGFLQFYQFYEYRWFIICPYLGRSIGRKELDNIVHPEGEGDDLAFEFSVYLDNVKNGKSEIFPSHTPVCIQDPFEHSQNVSRNIRNEGLMNFISSCGLMYEKLKTLLTA</sequence>
<dbReference type="SUPFAM" id="SSF54928">
    <property type="entry name" value="RNA-binding domain, RBD"/>
    <property type="match status" value="1"/>
</dbReference>
<dbReference type="SUPFAM" id="SSF81631">
    <property type="entry name" value="PAP/OAS1 substrate-binding domain"/>
    <property type="match status" value="1"/>
</dbReference>
<dbReference type="CDD" id="cd05402">
    <property type="entry name" value="NT_PAP_TUTase"/>
    <property type="match status" value="1"/>
</dbReference>
<dbReference type="InterPro" id="IPR054708">
    <property type="entry name" value="MTPAP-like_central"/>
</dbReference>
<dbReference type="PANTHER" id="PTHR12271">
    <property type="entry name" value="POLY A POLYMERASE CID PAP -RELATED"/>
    <property type="match status" value="1"/>
</dbReference>
<dbReference type="SUPFAM" id="SSF81301">
    <property type="entry name" value="Nucleotidyltransferase"/>
    <property type="match status" value="1"/>
</dbReference>
<dbReference type="PANTHER" id="PTHR12271:SF40">
    <property type="entry name" value="POLY(A) RNA POLYMERASE GLD2"/>
    <property type="match status" value="1"/>
</dbReference>
<organism evidence="2 3">
    <name type="scientific">Gryllus longicercus</name>
    <dbReference type="NCBI Taxonomy" id="2509291"/>
    <lineage>
        <taxon>Eukaryota</taxon>
        <taxon>Metazoa</taxon>
        <taxon>Ecdysozoa</taxon>
        <taxon>Arthropoda</taxon>
        <taxon>Hexapoda</taxon>
        <taxon>Insecta</taxon>
        <taxon>Pterygota</taxon>
        <taxon>Neoptera</taxon>
        <taxon>Polyneoptera</taxon>
        <taxon>Orthoptera</taxon>
        <taxon>Ensifera</taxon>
        <taxon>Gryllidea</taxon>
        <taxon>Grylloidea</taxon>
        <taxon>Gryllidae</taxon>
        <taxon>Gryllinae</taxon>
        <taxon>Gryllus</taxon>
    </lineage>
</organism>
<dbReference type="GO" id="GO:0016779">
    <property type="term" value="F:nucleotidyltransferase activity"/>
    <property type="evidence" value="ECO:0007669"/>
    <property type="project" value="TreeGrafter"/>
</dbReference>